<keyword evidence="2" id="KW-1185">Reference proteome</keyword>
<dbReference type="NCBIfam" id="TIGR01681">
    <property type="entry name" value="HAD-SF-IIIC"/>
    <property type="match status" value="1"/>
</dbReference>
<accession>A0A4Q2RWT7</accession>
<dbReference type="Gene3D" id="3.40.630.30">
    <property type="match status" value="1"/>
</dbReference>
<dbReference type="SUPFAM" id="SSF56784">
    <property type="entry name" value="HAD-like"/>
    <property type="match status" value="1"/>
</dbReference>
<organism evidence="1 2">
    <name type="scientific">Nocardioides glacieisoli</name>
    <dbReference type="NCBI Taxonomy" id="1168730"/>
    <lineage>
        <taxon>Bacteria</taxon>
        <taxon>Bacillati</taxon>
        <taxon>Actinomycetota</taxon>
        <taxon>Actinomycetes</taxon>
        <taxon>Propionibacteriales</taxon>
        <taxon>Nocardioidaceae</taxon>
        <taxon>Nocardioides</taxon>
    </lineage>
</organism>
<dbReference type="AlphaFoldDB" id="A0A4Q2RWT7"/>
<name>A0A4Q2RWT7_9ACTN</name>
<dbReference type="OrthoDB" id="323926at2"/>
<proteinExistence type="predicted"/>
<dbReference type="InterPro" id="IPR010037">
    <property type="entry name" value="FkbH_domain"/>
</dbReference>
<dbReference type="InterPro" id="IPR023214">
    <property type="entry name" value="HAD_sf"/>
</dbReference>
<dbReference type="Proteomes" id="UP000291838">
    <property type="component" value="Unassembled WGS sequence"/>
</dbReference>
<evidence type="ECO:0000313" key="2">
    <source>
        <dbReference type="Proteomes" id="UP000291838"/>
    </source>
</evidence>
<dbReference type="InterPro" id="IPR010033">
    <property type="entry name" value="HAD_SF_ppase_IIIC"/>
</dbReference>
<sequence>MRVALLSNVNLDLVGKALKVPSETWIPPGYGEWVVLTYEQGATALRDFGPDQVVVVLDGTALVDGVADAAVEDELGAHLAHVARLAAAFPHSRIVVSTLDFPARAIRPASAGRPEERWSSTWRQGLEGLAQRADNVHVLDLARLVSDVGRTGFYSPKMWYLGGQPYAMSATKLVAAAVDEALALPARTRKKVMVVDLDNTIWGGVVGEDGPAGLVIGPSGVGAAYRDVQRRLKELAATGVLLAAVSKNEQADAVAGLEDNAQMVLAPDDFVAILAGWGPKPEAIASLGERLNLGLASFVYLDDNPVEREAVRQALPDVTVLDFPRDIAALPQVVADAAAEHFWVDRLTAEDEAKGDQYRQEAARAEFRDAAGGMDDYLRQLDVRITIAEMSEAQRSRTAQLTQKTNQFNVLTRRHTAEELGRLATRPDHHTFTVAVTDRFGDAGQVAVVMVRVDGGTAHIENLLMSCRVMGRAIEDSVLAAVEWHLAEEGVHTVEAAYERSDRNTPVQDLFDRQGYERLTETDERVTYRREVGAPAPDRRDLHTVTWATS</sequence>
<evidence type="ECO:0000313" key="1">
    <source>
        <dbReference type="EMBL" id="RYB92359.1"/>
    </source>
</evidence>
<comment type="caution">
    <text evidence="1">The sequence shown here is derived from an EMBL/GenBank/DDBJ whole genome shotgun (WGS) entry which is preliminary data.</text>
</comment>
<dbReference type="EMBL" id="SDWS01000002">
    <property type="protein sequence ID" value="RYB92359.1"/>
    <property type="molecule type" value="Genomic_DNA"/>
</dbReference>
<dbReference type="NCBIfam" id="TIGR01686">
    <property type="entry name" value="FkbH"/>
    <property type="match status" value="1"/>
</dbReference>
<reference evidence="1 2" key="1">
    <citation type="submission" date="2019-01" db="EMBL/GenBank/DDBJ databases">
        <title>Novel species of Nocardioides.</title>
        <authorList>
            <person name="Liu Q."/>
            <person name="Xin Y.-H."/>
        </authorList>
    </citation>
    <scope>NUCLEOTIDE SEQUENCE [LARGE SCALE GENOMIC DNA]</scope>
    <source>
        <strain evidence="1 2">HLT3-15</strain>
    </source>
</reference>
<dbReference type="Gene3D" id="3.40.50.1000">
    <property type="entry name" value="HAD superfamily/HAD-like"/>
    <property type="match status" value="1"/>
</dbReference>
<protein>
    <submittedName>
        <fullName evidence="1">HAD-IIIC family phosphatase</fullName>
    </submittedName>
</protein>
<gene>
    <name evidence="1" type="ORF">EUA06_05225</name>
</gene>
<dbReference type="RefSeq" id="WP_129473964.1">
    <property type="nucleotide sequence ID" value="NZ_SDWS01000002.1"/>
</dbReference>
<dbReference type="InterPro" id="IPR036412">
    <property type="entry name" value="HAD-like_sf"/>
</dbReference>